<dbReference type="Proteomes" id="UP001056120">
    <property type="component" value="Linkage Group LG02"/>
</dbReference>
<accession>A0ACB9JWX0</accession>
<comment type="caution">
    <text evidence="1">The sequence shown here is derived from an EMBL/GenBank/DDBJ whole genome shotgun (WGS) entry which is preliminary data.</text>
</comment>
<reference evidence="2" key="1">
    <citation type="journal article" date="2022" name="Mol. Ecol. Resour.">
        <title>The genomes of chicory, endive, great burdock and yacon provide insights into Asteraceae palaeo-polyploidization history and plant inulin production.</title>
        <authorList>
            <person name="Fan W."/>
            <person name="Wang S."/>
            <person name="Wang H."/>
            <person name="Wang A."/>
            <person name="Jiang F."/>
            <person name="Liu H."/>
            <person name="Zhao H."/>
            <person name="Xu D."/>
            <person name="Zhang Y."/>
        </authorList>
    </citation>
    <scope>NUCLEOTIDE SEQUENCE [LARGE SCALE GENOMIC DNA]</scope>
    <source>
        <strain evidence="2">cv. Yunnan</strain>
    </source>
</reference>
<evidence type="ECO:0000313" key="1">
    <source>
        <dbReference type="EMBL" id="KAI3824497.1"/>
    </source>
</evidence>
<evidence type="ECO:0000313" key="2">
    <source>
        <dbReference type="Proteomes" id="UP001056120"/>
    </source>
</evidence>
<gene>
    <name evidence="1" type="ORF">L1987_05957</name>
</gene>
<organism evidence="1 2">
    <name type="scientific">Smallanthus sonchifolius</name>
    <dbReference type="NCBI Taxonomy" id="185202"/>
    <lineage>
        <taxon>Eukaryota</taxon>
        <taxon>Viridiplantae</taxon>
        <taxon>Streptophyta</taxon>
        <taxon>Embryophyta</taxon>
        <taxon>Tracheophyta</taxon>
        <taxon>Spermatophyta</taxon>
        <taxon>Magnoliopsida</taxon>
        <taxon>eudicotyledons</taxon>
        <taxon>Gunneridae</taxon>
        <taxon>Pentapetalae</taxon>
        <taxon>asterids</taxon>
        <taxon>campanulids</taxon>
        <taxon>Asterales</taxon>
        <taxon>Asteraceae</taxon>
        <taxon>Asteroideae</taxon>
        <taxon>Heliantheae alliance</taxon>
        <taxon>Millerieae</taxon>
        <taxon>Smallanthus</taxon>
    </lineage>
</organism>
<keyword evidence="2" id="KW-1185">Reference proteome</keyword>
<name>A0ACB9JWX0_9ASTR</name>
<sequence>MSAIATTSNSQKDTPFSFQCPVLTPTNYNTWAIKMEAIMDAHGLWDAIVPPTGVVVDEKKSKQARAFIFQSIPEEILSQAAKKKTTKEVWDSLKSRYVGAERVQKVRLRILKSEFEGLLMKDGESIDEYAGKLSVMISKYNSVGATLEDEELVRKLFDTVPEKFINLVASIEQSSDVEVMDFEEAIGHLKAYEDRLRLRQTNVKSESSLLFTKAEVQTNSKALGRFQKSGGRGKFDRGGRSGFRGRGRGKGSRGGHAGNQEQGNNTRNKDKRHIECFNCHHYGHYASGCKEPKENRDEANLAQTQEETTLLLTVHGEDVPSLVLLNEDRFILLNEDMFTPKQEEPRVGENQNVWYLDNGASNHMTGLEESFVDMDSKVTGQVRFGDGSKVQIKGKGSLLFECKNGDQLLVPDVYYIPALTSNILSLGQLTEEGYDIRMQGNCLKMNNEAGKLVLKVQRSANRLYKIMLKNAKPVCLAGHMDDEAWVWHARMGHANLTTLETMARNELVIGMPKISHPKQVCEGCLVAKQTCKPFPKEAQWRASEPLELVHADLCGPISPQTSGGNRYFLLIVDDFTRHMWVYLIDTKDQAFQKFKFFKAQVEKESKYKVRMLRTDRGCEFTSQAFNDYCKHEGIRRQLTTPYTPQQNGVVECRNRTIMEMTRSLLKTMDVPEVLWGEAVRHSVYILNRIGTKAVKDTTPYYLWKGHKPNLQYLKVFGCVAYATHVKNHLTKLEDRGKAMVYLGAEDGTKDFIEHKKWAWEESGKERPTSSWASAPVNGPYMPSQPQAQIGDQIGDEHTSPNTPINANPYSHSLDSSGNHGSNLQESSSNSQSSSWNTPGDTVPFDDTPYQGFKSIGGVYQKSVVMNDEQVRDLYERDQELLLIDDEPSSYDEAATDEDWLKAMKDELDSIERNNTWSLTQLPSGHKAIGLKWVFKLKKDTNGNIIKHKARVVAKGYVQQKGIDFEDAFAPVARLETIRLLLAIAAKGNWIVHHLDVKSAFLNGELKEEVYVTQPSGFEIKGKEKMVYRLHKALYGLRRAPRAWNARLDEVLKDLGFDRCVHEQAVYKVHEPNFILIVGVYVDDLIVTGSSEEKIHEFKEKMKLVFDMSDMGKLSYYLGIEVEQTKVGISLKQEAYAKKVLEMAGMSTCNATTFPMAPKLQLTKDEDGEDVDPTKYRRIIGSLRYLLHTRLDLSYSVGTVSRFMQSPKESHYATVKQILRYVRGTARYGLNYNSGGTGELLGYSDSSYGTDVEDRRGTTGMAFYYSGNLITWSSQKQKTVALSSCEAEFMAATSVACQALWLRNLISDLTGGEAQKVKLLVDNESAIALMKNPVFHGRSKHIDTKHHFIRECVEREQVCVEHVRGEANISYICSRYYRAPELIFGATEYTNSIDIWSAGCILAELLLGQPLFPGENAVDQLVEIIKVLGTPTREEIRCMNPNYNDFRFPQIKAHPWHKVFHKRMPPEAIDLASRLLQYSPSLRCNALEALAHPFFDEIRQSNVHLPNGRPLPPLFDFKQELSGASMELINRLIPDHVKKQVNVEFLQPAVGS</sequence>
<proteinExistence type="predicted"/>
<dbReference type="EMBL" id="CM042019">
    <property type="protein sequence ID" value="KAI3824497.1"/>
    <property type="molecule type" value="Genomic_DNA"/>
</dbReference>
<protein>
    <submittedName>
        <fullName evidence="1">Uncharacterized protein</fullName>
    </submittedName>
</protein>
<reference evidence="1 2" key="2">
    <citation type="journal article" date="2022" name="Mol. Ecol. Resour.">
        <title>The genomes of chicory, endive, great burdock and yacon provide insights into Asteraceae paleo-polyploidization history and plant inulin production.</title>
        <authorList>
            <person name="Fan W."/>
            <person name="Wang S."/>
            <person name="Wang H."/>
            <person name="Wang A."/>
            <person name="Jiang F."/>
            <person name="Liu H."/>
            <person name="Zhao H."/>
            <person name="Xu D."/>
            <person name="Zhang Y."/>
        </authorList>
    </citation>
    <scope>NUCLEOTIDE SEQUENCE [LARGE SCALE GENOMIC DNA]</scope>
    <source>
        <strain evidence="2">cv. Yunnan</strain>
        <tissue evidence="1">Leaves</tissue>
    </source>
</reference>